<feature type="domain" description="Aminotransferase-like plant mobile" evidence="1">
    <location>
        <begin position="65"/>
        <end position="132"/>
    </location>
</feature>
<dbReference type="PANTHER" id="PTHR46033:SF8">
    <property type="entry name" value="PROTEIN MAINTENANCE OF MERISTEMS-LIKE"/>
    <property type="match status" value="1"/>
</dbReference>
<reference evidence="2 3" key="1">
    <citation type="submission" date="2023-03" db="EMBL/GenBank/DDBJ databases">
        <title>WGS of Gossypium arboreum.</title>
        <authorList>
            <person name="Yu D."/>
        </authorList>
    </citation>
    <scope>NUCLEOTIDE SEQUENCE [LARGE SCALE GENOMIC DNA]</scope>
    <source>
        <tissue evidence="2">Leaf</tissue>
    </source>
</reference>
<sequence>MRRQQIVPMWAHFADVAQNAPLGESFAGSNDRVLQCYIRNMTSPPSPLIENYLRETGFWYAATIGRGCKLDPNLISTLIESWRLETHTFHLPCEECTITLEDVQLQLGLLVDESIVTRSVQSVDWEAICYDLWV</sequence>
<gene>
    <name evidence="2" type="ORF">PVK06_023547</name>
</gene>
<comment type="caution">
    <text evidence="2">The sequence shown here is derived from an EMBL/GenBank/DDBJ whole genome shotgun (WGS) entry which is preliminary data.</text>
</comment>
<dbReference type="EMBL" id="JARKNE010000007">
    <property type="protein sequence ID" value="KAK5818604.1"/>
    <property type="molecule type" value="Genomic_DNA"/>
</dbReference>
<evidence type="ECO:0000313" key="2">
    <source>
        <dbReference type="EMBL" id="KAK5818604.1"/>
    </source>
</evidence>
<name>A0ABR0PBG2_GOSAR</name>
<dbReference type="InterPro" id="IPR044824">
    <property type="entry name" value="MAIN-like"/>
</dbReference>
<proteinExistence type="predicted"/>
<protein>
    <recommendedName>
        <fullName evidence="1">Aminotransferase-like plant mobile domain-containing protein</fullName>
    </recommendedName>
</protein>
<keyword evidence="3" id="KW-1185">Reference proteome</keyword>
<dbReference type="Proteomes" id="UP001358586">
    <property type="component" value="Chromosome 7"/>
</dbReference>
<evidence type="ECO:0000313" key="3">
    <source>
        <dbReference type="Proteomes" id="UP001358586"/>
    </source>
</evidence>
<dbReference type="InterPro" id="IPR019557">
    <property type="entry name" value="AminoTfrase-like_pln_mobile"/>
</dbReference>
<dbReference type="Pfam" id="PF10536">
    <property type="entry name" value="PMD"/>
    <property type="match status" value="1"/>
</dbReference>
<dbReference type="PANTHER" id="PTHR46033">
    <property type="entry name" value="PROTEIN MAIN-LIKE 2"/>
    <property type="match status" value="1"/>
</dbReference>
<evidence type="ECO:0000259" key="1">
    <source>
        <dbReference type="Pfam" id="PF10536"/>
    </source>
</evidence>
<accession>A0ABR0PBG2</accession>
<organism evidence="2 3">
    <name type="scientific">Gossypium arboreum</name>
    <name type="common">Tree cotton</name>
    <name type="synonym">Gossypium nanking</name>
    <dbReference type="NCBI Taxonomy" id="29729"/>
    <lineage>
        <taxon>Eukaryota</taxon>
        <taxon>Viridiplantae</taxon>
        <taxon>Streptophyta</taxon>
        <taxon>Embryophyta</taxon>
        <taxon>Tracheophyta</taxon>
        <taxon>Spermatophyta</taxon>
        <taxon>Magnoliopsida</taxon>
        <taxon>eudicotyledons</taxon>
        <taxon>Gunneridae</taxon>
        <taxon>Pentapetalae</taxon>
        <taxon>rosids</taxon>
        <taxon>malvids</taxon>
        <taxon>Malvales</taxon>
        <taxon>Malvaceae</taxon>
        <taxon>Malvoideae</taxon>
        <taxon>Gossypium</taxon>
    </lineage>
</organism>